<accession>A0AA38GM48</accession>
<evidence type="ECO:0000259" key="4">
    <source>
        <dbReference type="PROSITE" id="PS51334"/>
    </source>
</evidence>
<organism evidence="5 6">
    <name type="scientific">Taxus chinensis</name>
    <name type="common">Chinese yew</name>
    <name type="synonym">Taxus wallichiana var. chinensis</name>
    <dbReference type="NCBI Taxonomy" id="29808"/>
    <lineage>
        <taxon>Eukaryota</taxon>
        <taxon>Viridiplantae</taxon>
        <taxon>Streptophyta</taxon>
        <taxon>Embryophyta</taxon>
        <taxon>Tracheophyta</taxon>
        <taxon>Spermatophyta</taxon>
        <taxon>Pinopsida</taxon>
        <taxon>Pinidae</taxon>
        <taxon>Conifers II</taxon>
        <taxon>Cupressales</taxon>
        <taxon>Taxaceae</taxon>
        <taxon>Taxus</taxon>
    </lineage>
</organism>
<feature type="domain" description="PRONE" evidence="4">
    <location>
        <begin position="214"/>
        <end position="598"/>
    </location>
</feature>
<dbReference type="GO" id="GO:0005085">
    <property type="term" value="F:guanyl-nucleotide exchange factor activity"/>
    <property type="evidence" value="ECO:0007669"/>
    <property type="project" value="UniProtKB-UniRule"/>
</dbReference>
<evidence type="ECO:0000313" key="6">
    <source>
        <dbReference type="Proteomes" id="UP000824469"/>
    </source>
</evidence>
<gene>
    <name evidence="5" type="ORF">KI387_004726</name>
</gene>
<dbReference type="InterPro" id="IPR038937">
    <property type="entry name" value="RopGEF"/>
</dbReference>
<dbReference type="EMBL" id="JAHRHJ020000002">
    <property type="protein sequence ID" value="KAH9324548.1"/>
    <property type="molecule type" value="Genomic_DNA"/>
</dbReference>
<dbReference type="AlphaFoldDB" id="A0AA38GM48"/>
<dbReference type="PANTHER" id="PTHR33101">
    <property type="entry name" value="ROP GUANINE NUCLEOTIDE EXCHANGE FACTOR 1"/>
    <property type="match status" value="1"/>
</dbReference>
<dbReference type="PROSITE" id="PS51334">
    <property type="entry name" value="PRONE"/>
    <property type="match status" value="1"/>
</dbReference>
<proteinExistence type="predicted"/>
<sequence>EEEQHVQAYCATIVRCRTVFNRHSLLNYWISRFLKGITCQGCFVNKNSELLLHKSAHSTTLWHGNDGGDSVLVHSNPLCEVKLGSDTGNFDGDVVKRCASFGLFSCSRGLYVHSLGIRRAAMDSISSGERSARQSVDCGSSTVSGDGLTSETLSIVIGEMQDYHVHGDDIPSSSAGSSPLGWPIGRTETTNSGIPTVPLAIAGSQESGVWDEKKEKRETEFSEVEMMKERFSKLLLGEDMSGGGKGVCTALAISNAITNLSATIFGQLWRLEPLALEKKMMWQREMDWLLCVSDYIVELVPSLQDFPDGSSLEVMASRPRSDLYINLPALRKLDAMLLETLESFKDTDFWYVDQGILVPDADGCGQARRPPQRQEEKWWLPIPRVPPCGLCDNARKRLQHQRDSTNQILKAAMAINSNVLSEMEVPDIYLEALPKNGRASLGDIIYRYITADQFSPDCLLDCLDLSSEHHTLEIANRIEAAIHVWRRKLHGRQSVFGKENRPNIKSSWGIVKDLMGDAEKRELLADRAESLLLSLKQRFPGLSQTVLDMNKIQYNQDVGQSILESYSRVLESLAFNIIARIDDLLYVNDLTKHSEPHQFSPIPPSVSSRGAATKRVSSPFAVPPSSNTPYATAFATPNFSPTPLVSPGRIAKSPFISSKTNSNNFPPIRVLSDYLGGETKTTDGNTKESSLITIPISKETGKALSYTERLGSRKDLISPPTRD</sequence>
<dbReference type="Proteomes" id="UP000824469">
    <property type="component" value="Unassembled WGS sequence"/>
</dbReference>
<evidence type="ECO:0000313" key="5">
    <source>
        <dbReference type="EMBL" id="KAH9324548.1"/>
    </source>
</evidence>
<comment type="caution">
    <text evidence="5">The sequence shown here is derived from an EMBL/GenBank/DDBJ whole genome shotgun (WGS) entry which is preliminary data.</text>
</comment>
<feature type="non-terminal residue" evidence="5">
    <location>
        <position position="1"/>
    </location>
</feature>
<dbReference type="Pfam" id="PF03759">
    <property type="entry name" value="PRONE"/>
    <property type="match status" value="1"/>
</dbReference>
<evidence type="ECO:0000256" key="2">
    <source>
        <dbReference type="PROSITE-ProRule" id="PRU00663"/>
    </source>
</evidence>
<reference evidence="5 6" key="1">
    <citation type="journal article" date="2021" name="Nat. Plants">
        <title>The Taxus genome provides insights into paclitaxel biosynthesis.</title>
        <authorList>
            <person name="Xiong X."/>
            <person name="Gou J."/>
            <person name="Liao Q."/>
            <person name="Li Y."/>
            <person name="Zhou Q."/>
            <person name="Bi G."/>
            <person name="Li C."/>
            <person name="Du R."/>
            <person name="Wang X."/>
            <person name="Sun T."/>
            <person name="Guo L."/>
            <person name="Liang H."/>
            <person name="Lu P."/>
            <person name="Wu Y."/>
            <person name="Zhang Z."/>
            <person name="Ro D.K."/>
            <person name="Shang Y."/>
            <person name="Huang S."/>
            <person name="Yan J."/>
        </authorList>
    </citation>
    <scope>NUCLEOTIDE SEQUENCE [LARGE SCALE GENOMIC DNA]</scope>
    <source>
        <strain evidence="5">Ta-2019</strain>
    </source>
</reference>
<keyword evidence="1 2" id="KW-0344">Guanine-nucleotide releasing factor</keyword>
<dbReference type="InterPro" id="IPR005512">
    <property type="entry name" value="PRONE_dom"/>
</dbReference>
<feature type="region of interest" description="Disordered" evidence="3">
    <location>
        <begin position="703"/>
        <end position="723"/>
    </location>
</feature>
<dbReference type="GO" id="GO:0005886">
    <property type="term" value="C:plasma membrane"/>
    <property type="evidence" value="ECO:0007669"/>
    <property type="project" value="UniProtKB-ARBA"/>
</dbReference>
<dbReference type="PANTHER" id="PTHR33101:SF6">
    <property type="entry name" value="ROP GUANINE NUCLEOTIDE EXCHANGE FACTOR 1"/>
    <property type="match status" value="1"/>
</dbReference>
<keyword evidence="6" id="KW-1185">Reference proteome</keyword>
<dbReference type="OMA" id="CVHSLGV"/>
<evidence type="ECO:0000256" key="3">
    <source>
        <dbReference type="SAM" id="MobiDB-lite"/>
    </source>
</evidence>
<protein>
    <recommendedName>
        <fullName evidence="4">PRONE domain-containing protein</fullName>
    </recommendedName>
</protein>
<name>A0AA38GM48_TAXCH</name>
<dbReference type="FunFam" id="1.20.58.2010:FF:000001">
    <property type="entry name" value="Rop guanine nucleotide exchange factor 14"/>
    <property type="match status" value="1"/>
</dbReference>
<feature type="compositionally biased region" description="Basic and acidic residues" evidence="3">
    <location>
        <begin position="710"/>
        <end position="723"/>
    </location>
</feature>
<dbReference type="FunFam" id="1.20.58.2010:FF:000004">
    <property type="entry name" value="Rop guanine nucleotide exchange factor 1"/>
    <property type="match status" value="1"/>
</dbReference>
<evidence type="ECO:0000256" key="1">
    <source>
        <dbReference type="ARBA" id="ARBA00022658"/>
    </source>
</evidence>
<dbReference type="Gene3D" id="1.20.58.2010">
    <property type="entry name" value="PRONE domain, subdomain 1"/>
    <property type="match status" value="2"/>
</dbReference>